<evidence type="ECO:0000313" key="3">
    <source>
        <dbReference type="EMBL" id="NML66416.1"/>
    </source>
</evidence>
<feature type="transmembrane region" description="Helical" evidence="1">
    <location>
        <begin position="275"/>
        <end position="298"/>
    </location>
</feature>
<dbReference type="AlphaFoldDB" id="A0A7Y0AFI9"/>
<feature type="transmembrane region" description="Helical" evidence="1">
    <location>
        <begin position="304"/>
        <end position="324"/>
    </location>
</feature>
<organism evidence="3 4">
    <name type="scientific">Hymenobacter polaris</name>
    <dbReference type="NCBI Taxonomy" id="2682546"/>
    <lineage>
        <taxon>Bacteria</taxon>
        <taxon>Pseudomonadati</taxon>
        <taxon>Bacteroidota</taxon>
        <taxon>Cytophagia</taxon>
        <taxon>Cytophagales</taxon>
        <taxon>Hymenobacteraceae</taxon>
        <taxon>Hymenobacter</taxon>
    </lineage>
</organism>
<feature type="transmembrane region" description="Helical" evidence="1">
    <location>
        <begin position="160"/>
        <end position="180"/>
    </location>
</feature>
<dbReference type="EMBL" id="JABBGH010000002">
    <property type="protein sequence ID" value="NML66416.1"/>
    <property type="molecule type" value="Genomic_DNA"/>
</dbReference>
<dbReference type="Pfam" id="PF09925">
    <property type="entry name" value="DUF2157"/>
    <property type="match status" value="1"/>
</dbReference>
<feature type="transmembrane region" description="Helical" evidence="1">
    <location>
        <begin position="110"/>
        <end position="128"/>
    </location>
</feature>
<feature type="transmembrane region" description="Helical" evidence="1">
    <location>
        <begin position="248"/>
        <end position="268"/>
    </location>
</feature>
<feature type="domain" description="DUF2157" evidence="2">
    <location>
        <begin position="13"/>
        <end position="159"/>
    </location>
</feature>
<dbReference type="InterPro" id="IPR018677">
    <property type="entry name" value="DUF2157"/>
</dbReference>
<feature type="transmembrane region" description="Helical" evidence="1">
    <location>
        <begin position="69"/>
        <end position="89"/>
    </location>
</feature>
<evidence type="ECO:0000259" key="2">
    <source>
        <dbReference type="Pfam" id="PF09925"/>
    </source>
</evidence>
<accession>A0A7Y0AFI9</accession>
<feature type="transmembrane region" description="Helical" evidence="1">
    <location>
        <begin position="134"/>
        <end position="153"/>
    </location>
</feature>
<evidence type="ECO:0000313" key="4">
    <source>
        <dbReference type="Proteomes" id="UP000559626"/>
    </source>
</evidence>
<protein>
    <submittedName>
        <fullName evidence="3">DUF2157 domain-containing protein</fullName>
    </submittedName>
</protein>
<feature type="transmembrane region" description="Helical" evidence="1">
    <location>
        <begin position="186"/>
        <end position="208"/>
    </location>
</feature>
<feature type="transmembrane region" description="Helical" evidence="1">
    <location>
        <begin position="220"/>
        <end position="242"/>
    </location>
</feature>
<keyword evidence="1" id="KW-0812">Transmembrane</keyword>
<keyword evidence="4" id="KW-1185">Reference proteome</keyword>
<comment type="caution">
    <text evidence="3">The sequence shown here is derived from an EMBL/GenBank/DDBJ whole genome shotgun (WGS) entry which is preliminary data.</text>
</comment>
<reference evidence="3 4" key="1">
    <citation type="submission" date="2020-04" db="EMBL/GenBank/DDBJ databases">
        <title>Hymenobacter polaris sp. nov., isolated from Arctic soil.</title>
        <authorList>
            <person name="Dahal R.H."/>
        </authorList>
    </citation>
    <scope>NUCLEOTIDE SEQUENCE [LARGE SCALE GENOMIC DNA]</scope>
    <source>
        <strain evidence="3 4">RP-2-7</strain>
    </source>
</reference>
<sequence length="333" mass="35930">MLPTPPTARLLAQLQAAGLLPPAQVAAIAEAERARPFSLHYELRALLYLGSTLLAGGLGVLLYENRDSLGHSVITALMAAAMLACFAYAARHRPAFSWGEAPRTRVAADYLLLLGCLLFLGLEGYVQVQYGMFGQRYGLATLLPALVFFPLAYRYDHRGVLGLGIAAVGTWVGVSTSPLAVLRGELFESALAGPALGLGVVLLAAGLASEYFRRKPHFAFTYLLAGSNLAEVGALGLALTRYDWNRSAWVAAPWLLLALGLALALVWYARRSQSYLFLLLGAAYGYVAFTLLGILLLLSLGDMLWPLAIFYFPSSLAGLILMLVNLKKIVRRV</sequence>
<proteinExistence type="predicted"/>
<feature type="transmembrane region" description="Helical" evidence="1">
    <location>
        <begin position="45"/>
        <end position="63"/>
    </location>
</feature>
<dbReference type="RefSeq" id="WP_169532058.1">
    <property type="nucleotide sequence ID" value="NZ_JABBGH010000002.1"/>
</dbReference>
<evidence type="ECO:0000256" key="1">
    <source>
        <dbReference type="SAM" id="Phobius"/>
    </source>
</evidence>
<keyword evidence="1" id="KW-1133">Transmembrane helix</keyword>
<keyword evidence="1" id="KW-0472">Membrane</keyword>
<name>A0A7Y0AFI9_9BACT</name>
<gene>
    <name evidence="3" type="ORF">HHL22_14485</name>
</gene>
<dbReference type="Proteomes" id="UP000559626">
    <property type="component" value="Unassembled WGS sequence"/>
</dbReference>